<accession>I7GVW4</accession>
<sequence length="136" mass="15760">MTCTLRWTIAALVLLGICHFARPASHQCGRFSYCWLPYDIERDRYDNGDKKCCFCRNAWSPWQCNEDERYEWLRCGMKFYSMCCYTDDDNGSGNGNGNGNGYDNGNGFNYLSSLYGGNGNGNGEFWEEYIDERYDN</sequence>
<gene>
    <name evidence="2" type="primary">N16</name>
</gene>
<keyword evidence="1" id="KW-0732">Signal</keyword>
<name>I7GVW4_PINFU</name>
<proteinExistence type="evidence at transcript level"/>
<reference evidence="2" key="1">
    <citation type="journal article" date="2012" name="Gene">
        <title>Genetic structure and polymorphisms of the N16 gene in Pinctada fucata.</title>
        <authorList>
            <person name="Nogawa C."/>
            <person name="Baba H."/>
            <person name="Masaoka T."/>
            <person name="Aoki H."/>
            <person name="Samata T."/>
        </authorList>
    </citation>
    <scope>NUCLEOTIDE SEQUENCE</scope>
    <source>
        <strain evidence="2">BL6</strain>
        <tissue evidence="2">Mantle</tissue>
    </source>
</reference>
<dbReference type="EMBL" id="AB690054">
    <property type="protein sequence ID" value="BAM24902.1"/>
    <property type="molecule type" value="mRNA"/>
</dbReference>
<organism evidence="2">
    <name type="scientific">Pinctada fucata</name>
    <name type="common">Akoya pearl oyster</name>
    <name type="synonym">Pinctada imbricata fucata</name>
    <dbReference type="NCBI Taxonomy" id="50426"/>
    <lineage>
        <taxon>Eukaryota</taxon>
        <taxon>Metazoa</taxon>
        <taxon>Spiralia</taxon>
        <taxon>Lophotrochozoa</taxon>
        <taxon>Mollusca</taxon>
        <taxon>Bivalvia</taxon>
        <taxon>Autobranchia</taxon>
        <taxon>Pteriomorphia</taxon>
        <taxon>Pterioida</taxon>
        <taxon>Pterioidea</taxon>
        <taxon>Pteriidae</taxon>
        <taxon>Pinctada</taxon>
    </lineage>
</organism>
<dbReference type="AlphaFoldDB" id="I7GVW4"/>
<feature type="chain" id="PRO_5003710070" evidence="1">
    <location>
        <begin position="24"/>
        <end position="136"/>
    </location>
</feature>
<protein>
    <submittedName>
        <fullName evidence="2">Nacre protein</fullName>
    </submittedName>
</protein>
<evidence type="ECO:0000256" key="1">
    <source>
        <dbReference type="SAM" id="SignalP"/>
    </source>
</evidence>
<feature type="signal peptide" evidence="1">
    <location>
        <begin position="1"/>
        <end position="23"/>
    </location>
</feature>
<evidence type="ECO:0000313" key="2">
    <source>
        <dbReference type="EMBL" id="BAM24902.1"/>
    </source>
</evidence>